<dbReference type="AlphaFoldDB" id="A0A0M3J5U9"/>
<dbReference type="GO" id="GO:0006890">
    <property type="term" value="P:retrograde vesicle-mediated transport, Golgi to endoplasmic reticulum"/>
    <property type="evidence" value="ECO:0007669"/>
    <property type="project" value="TreeGrafter"/>
</dbReference>
<accession>A0A0M3J5U9</accession>
<evidence type="ECO:0000256" key="4">
    <source>
        <dbReference type="ARBA" id="ARBA00022692"/>
    </source>
</evidence>
<keyword evidence="6" id="KW-1133">Transmembrane helix</keyword>
<evidence type="ECO:0000256" key="9">
    <source>
        <dbReference type="SAM" id="MobiDB-lite"/>
    </source>
</evidence>
<dbReference type="WBParaSite" id="ASIM_0000293301-mRNA-1">
    <property type="protein sequence ID" value="ASIM_0000293301-mRNA-1"/>
    <property type="gene ID" value="ASIM_0000293301"/>
</dbReference>
<name>A0A0M3J5U9_ANISI</name>
<keyword evidence="8" id="KW-0472">Membrane</keyword>
<evidence type="ECO:0000313" key="10">
    <source>
        <dbReference type="WBParaSite" id="ASIM_0000293301-mRNA-1"/>
    </source>
</evidence>
<dbReference type="GO" id="GO:0005783">
    <property type="term" value="C:endoplasmic reticulum"/>
    <property type="evidence" value="ECO:0007669"/>
    <property type="project" value="TreeGrafter"/>
</dbReference>
<keyword evidence="7" id="KW-0175">Coiled coil</keyword>
<evidence type="ECO:0000256" key="5">
    <source>
        <dbReference type="ARBA" id="ARBA00022927"/>
    </source>
</evidence>
<dbReference type="GO" id="GO:0015031">
    <property type="term" value="P:protein transport"/>
    <property type="evidence" value="ECO:0007669"/>
    <property type="project" value="UniProtKB-KW"/>
</dbReference>
<evidence type="ECO:0000256" key="8">
    <source>
        <dbReference type="ARBA" id="ARBA00023136"/>
    </source>
</evidence>
<organism evidence="10">
    <name type="scientific">Anisakis simplex</name>
    <name type="common">Herring worm</name>
    <dbReference type="NCBI Taxonomy" id="6269"/>
    <lineage>
        <taxon>Eukaryota</taxon>
        <taxon>Metazoa</taxon>
        <taxon>Ecdysozoa</taxon>
        <taxon>Nematoda</taxon>
        <taxon>Chromadorea</taxon>
        <taxon>Rhabditida</taxon>
        <taxon>Spirurina</taxon>
        <taxon>Ascaridomorpha</taxon>
        <taxon>Ascaridoidea</taxon>
        <taxon>Anisakidae</taxon>
        <taxon>Anisakis</taxon>
        <taxon>Anisakis simplex complex</taxon>
    </lineage>
</organism>
<protein>
    <submittedName>
        <fullName evidence="10">Syntaxin-18 (inferred by orthology to a human protein)</fullName>
    </submittedName>
</protein>
<reference evidence="10" key="1">
    <citation type="submission" date="2017-02" db="UniProtKB">
        <authorList>
            <consortium name="WormBaseParasite"/>
        </authorList>
    </citation>
    <scope>IDENTIFICATION</scope>
</reference>
<evidence type="ECO:0000256" key="3">
    <source>
        <dbReference type="ARBA" id="ARBA00022448"/>
    </source>
</evidence>
<proteinExistence type="inferred from homology"/>
<dbReference type="GO" id="GO:0031201">
    <property type="term" value="C:SNARE complex"/>
    <property type="evidence" value="ECO:0007669"/>
    <property type="project" value="TreeGrafter"/>
</dbReference>
<sequence>LYTSKADEIRNSLTELRDLIISRRKDYISAVGHCNGFALSTSKGMSEWERKEMDDETECAIRQCSQLIRSFQQQIRCDQNLRAADQLIHLEEVAKILNNYLKRVTKMITELRSVRLRRTAAMNRMTKLSTMVQLHENEMRSRKQNSPGNNQELREDQYNGTNMLLGDSQGASSTAKISDSTEHPHSPSSGVRRRRKHTKGFVRFIFLERMLVETAI</sequence>
<comment type="similarity">
    <text evidence="2">Belongs to the syntaxin family.</text>
</comment>
<keyword evidence="5" id="KW-0653">Protein transport</keyword>
<evidence type="ECO:0000256" key="2">
    <source>
        <dbReference type="ARBA" id="ARBA00009063"/>
    </source>
</evidence>
<keyword evidence="3" id="KW-0813">Transport</keyword>
<evidence type="ECO:0000256" key="6">
    <source>
        <dbReference type="ARBA" id="ARBA00022989"/>
    </source>
</evidence>
<feature type="compositionally biased region" description="Polar residues" evidence="9">
    <location>
        <begin position="169"/>
        <end position="178"/>
    </location>
</feature>
<feature type="region of interest" description="Disordered" evidence="9">
    <location>
        <begin position="133"/>
        <end position="195"/>
    </location>
</feature>
<dbReference type="PANTHER" id="PTHR15959:SF0">
    <property type="entry name" value="SYNTAXIN-18"/>
    <property type="match status" value="1"/>
</dbReference>
<evidence type="ECO:0000256" key="1">
    <source>
        <dbReference type="ARBA" id="ARBA00004211"/>
    </source>
</evidence>
<dbReference type="PANTHER" id="PTHR15959">
    <property type="entry name" value="SYNTAXIN-18"/>
    <property type="match status" value="1"/>
</dbReference>
<evidence type="ECO:0000256" key="7">
    <source>
        <dbReference type="ARBA" id="ARBA00023054"/>
    </source>
</evidence>
<comment type="subcellular location">
    <subcellularLocation>
        <location evidence="1">Membrane</location>
        <topology evidence="1">Single-pass type IV membrane protein</topology>
    </subcellularLocation>
</comment>
<keyword evidence="4" id="KW-0812">Transmembrane</keyword>